<keyword evidence="10" id="KW-0067">ATP-binding</keyword>
<evidence type="ECO:0000256" key="11">
    <source>
        <dbReference type="ARBA" id="ARBA00023056"/>
    </source>
</evidence>
<evidence type="ECO:0000256" key="14">
    <source>
        <dbReference type="ARBA" id="ARBA00049067"/>
    </source>
</evidence>
<proteinExistence type="inferred from homology"/>
<evidence type="ECO:0000256" key="8">
    <source>
        <dbReference type="ARBA" id="ARBA00022741"/>
    </source>
</evidence>
<evidence type="ECO:0000256" key="10">
    <source>
        <dbReference type="ARBA" id="ARBA00022840"/>
    </source>
</evidence>
<comment type="catalytic activity">
    <reaction evidence="14">
        <text>D-maltose + ATP = alpha-maltose 1-phosphate + ADP + H(+)</text>
        <dbReference type="Rhea" id="RHEA:31915"/>
        <dbReference type="ChEBI" id="CHEBI:15378"/>
        <dbReference type="ChEBI" id="CHEBI:17306"/>
        <dbReference type="ChEBI" id="CHEBI:30616"/>
        <dbReference type="ChEBI" id="CHEBI:63576"/>
        <dbReference type="ChEBI" id="CHEBI:456216"/>
        <dbReference type="EC" id="2.7.1.175"/>
    </reaction>
</comment>
<dbReference type="Proteomes" id="UP001500449">
    <property type="component" value="Unassembled WGS sequence"/>
</dbReference>
<dbReference type="RefSeq" id="WP_344421097.1">
    <property type="nucleotide sequence ID" value="NZ_BAAAQK010000018.1"/>
</dbReference>
<evidence type="ECO:0000256" key="5">
    <source>
        <dbReference type="ARBA" id="ARBA00013882"/>
    </source>
</evidence>
<sequence>MTPDPLVAAELPAHLPEYLGRQRWFPAKGRPVESVAVSETTALVDDGALLLDLCVLRVRFADSPVPEHFQLLLGRRHEPEHQLEYATIGAVGDRIAYDAMWDHEATTWLIDALADGRQVGSGDAAVRFVPEEGAEIPRGMPGRILGVEQSNTSVAYGEKSIFKLFRRIAPGVNPDLELHRALRREGSEQVASLQGAVEGALNGEPATLGMLQDYLGNSAEGWAMALTSVRDLLAEADLYANEVGGDFAGESRRLGETVAIVHKELRSALGTGTRDGASLAAALTTRLDAAAAQVPELAPHVDGIRAVYAALDGEITTQRVHGDLHLGQTLRTPWGWVLIDFEGEPSSTLAERTRMDSPLRDVAGMLRSFDYAVYHQVTLADTADEHEELQLLRRADEWAVRNRSAFCDGYAFGAGTDPRSEAAVLRAFELDKAVYEVVYETRSRPTWAVIPLSSIARILEDTAEKGLDSSDSESDPHISL</sequence>
<evidence type="ECO:0000256" key="3">
    <source>
        <dbReference type="ARBA" id="ARBA00011245"/>
    </source>
</evidence>
<dbReference type="InterPro" id="IPR040999">
    <property type="entry name" value="Mak_N_cap"/>
</dbReference>
<evidence type="ECO:0000259" key="15">
    <source>
        <dbReference type="Pfam" id="PF18085"/>
    </source>
</evidence>
<evidence type="ECO:0000256" key="9">
    <source>
        <dbReference type="ARBA" id="ARBA00022777"/>
    </source>
</evidence>
<evidence type="ECO:0000256" key="2">
    <source>
        <dbReference type="ARBA" id="ARBA00006219"/>
    </source>
</evidence>
<dbReference type="Pfam" id="PF18085">
    <property type="entry name" value="Mak_N_cap"/>
    <property type="match status" value="1"/>
</dbReference>
<comment type="pathway">
    <text evidence="1">Glycan biosynthesis; glycogen biosynthesis.</text>
</comment>
<reference evidence="16 17" key="1">
    <citation type="journal article" date="2019" name="Int. J. Syst. Evol. Microbiol.">
        <title>The Global Catalogue of Microorganisms (GCM) 10K type strain sequencing project: providing services to taxonomists for standard genome sequencing and annotation.</title>
        <authorList>
            <consortium name="The Broad Institute Genomics Platform"/>
            <consortium name="The Broad Institute Genome Sequencing Center for Infectious Disease"/>
            <person name="Wu L."/>
            <person name="Ma J."/>
        </authorList>
    </citation>
    <scope>NUCLEOTIDE SEQUENCE [LARGE SCALE GENOMIC DNA]</scope>
    <source>
        <strain evidence="16 17">JCM 16009</strain>
    </source>
</reference>
<dbReference type="Gene3D" id="3.90.1200.10">
    <property type="match status" value="1"/>
</dbReference>
<feature type="domain" description="Maltokinase N-terminal cap" evidence="15">
    <location>
        <begin position="18"/>
        <end position="102"/>
    </location>
</feature>
<evidence type="ECO:0000256" key="6">
    <source>
        <dbReference type="ARBA" id="ARBA00022600"/>
    </source>
</evidence>
<evidence type="ECO:0000256" key="13">
    <source>
        <dbReference type="ARBA" id="ARBA00031251"/>
    </source>
</evidence>
<evidence type="ECO:0000256" key="1">
    <source>
        <dbReference type="ARBA" id="ARBA00004964"/>
    </source>
</evidence>
<keyword evidence="8" id="KW-0547">Nucleotide-binding</keyword>
<evidence type="ECO:0000256" key="7">
    <source>
        <dbReference type="ARBA" id="ARBA00022679"/>
    </source>
</evidence>
<name>A0ABN2NES8_9PSEU</name>
<keyword evidence="9" id="KW-0418">Kinase</keyword>
<dbReference type="InterPro" id="IPR011009">
    <property type="entry name" value="Kinase-like_dom_sf"/>
</dbReference>
<evidence type="ECO:0000256" key="12">
    <source>
        <dbReference type="ARBA" id="ARBA00023277"/>
    </source>
</evidence>
<dbReference type="EC" id="2.7.1.175" evidence="4"/>
<evidence type="ECO:0000256" key="4">
    <source>
        <dbReference type="ARBA" id="ARBA00011962"/>
    </source>
</evidence>
<evidence type="ECO:0000313" key="17">
    <source>
        <dbReference type="Proteomes" id="UP001500449"/>
    </source>
</evidence>
<protein>
    <recommendedName>
        <fullName evidence="5">Maltokinase</fullName>
        <ecNumber evidence="4">2.7.1.175</ecNumber>
    </recommendedName>
    <alternativeName>
        <fullName evidence="13">Maltose-1-phosphate synthase</fullName>
    </alternativeName>
</protein>
<dbReference type="EMBL" id="BAAAQK010000018">
    <property type="protein sequence ID" value="GAA1861866.1"/>
    <property type="molecule type" value="Genomic_DNA"/>
</dbReference>
<evidence type="ECO:0000313" key="16">
    <source>
        <dbReference type="EMBL" id="GAA1861866.1"/>
    </source>
</evidence>
<dbReference type="SUPFAM" id="SSF56112">
    <property type="entry name" value="Protein kinase-like (PK-like)"/>
    <property type="match status" value="1"/>
</dbReference>
<keyword evidence="11" id="KW-0320">Glycogen biosynthesis</keyword>
<gene>
    <name evidence="16" type="ORF">GCM10009836_47660</name>
</gene>
<organism evidence="16 17">
    <name type="scientific">Pseudonocardia ailaonensis</name>
    <dbReference type="NCBI Taxonomy" id="367279"/>
    <lineage>
        <taxon>Bacteria</taxon>
        <taxon>Bacillati</taxon>
        <taxon>Actinomycetota</taxon>
        <taxon>Actinomycetes</taxon>
        <taxon>Pseudonocardiales</taxon>
        <taxon>Pseudonocardiaceae</taxon>
        <taxon>Pseudonocardia</taxon>
    </lineage>
</organism>
<comment type="similarity">
    <text evidence="2">Belongs to the aminoglycoside phosphotransferase family.</text>
</comment>
<keyword evidence="7" id="KW-0808">Transferase</keyword>
<comment type="caution">
    <text evidence="16">The sequence shown here is derived from an EMBL/GenBank/DDBJ whole genome shotgun (WGS) entry which is preliminary data.</text>
</comment>
<keyword evidence="17" id="KW-1185">Reference proteome</keyword>
<accession>A0ABN2NES8</accession>
<keyword evidence="12" id="KW-0119">Carbohydrate metabolism</keyword>
<keyword evidence="6" id="KW-0321">Glycogen metabolism</keyword>
<comment type="subunit">
    <text evidence="3">Monomer.</text>
</comment>